<accession>A0A6A8DFA2</accession>
<evidence type="ECO:0000259" key="4">
    <source>
        <dbReference type="Pfam" id="PF24894"/>
    </source>
</evidence>
<dbReference type="GO" id="GO:0005978">
    <property type="term" value="P:glycogen biosynthetic process"/>
    <property type="evidence" value="ECO:0007669"/>
    <property type="project" value="UniProtKB-KW"/>
</dbReference>
<dbReference type="InterPro" id="IPR011831">
    <property type="entry name" value="ADP-Glc_PPase"/>
</dbReference>
<proteinExistence type="inferred from homology"/>
<name>A0A6A8DFA2_9BACI</name>
<sequence length="366" mass="42202">MVMNNVLGIIYIANDNNTMHPLTNHRCQSSIPFGSRYRMIDFVLSSMVNSNIQNVSIFTTLKNRSLIDHLGDGNDWDLDRKQDGLFIFPSDSSENSRDITSFYSAMDYLDKSSQEYVLLCYDSLITNIDFRPLYKQHLKSGADVTIMYKDKERNNHLFRNLEIDDFHNIKNLQTKDSKFGSLDIMMLKKQKFIELITNNRHIYRNFNDILREQVNNPLNIKGFRYDGYVNKINTTKQYYDSNMSLLNPKVMKQLFKENNEIHTKLKDEPPAKFTSNSNVKNSLIANGCIIDGEVINSILFRGVHVKKGASIKNSIVMQKCIIGEFAQLDNMVLDKEVILLPYDKFQGSEQSPKVIPKKSAVGTYVN</sequence>
<dbReference type="OrthoDB" id="9801810at2"/>
<dbReference type="NCBIfam" id="TIGR02092">
    <property type="entry name" value="glgD"/>
    <property type="match status" value="1"/>
</dbReference>
<dbReference type="CDD" id="cd04651">
    <property type="entry name" value="LbH_G1P_AT_C"/>
    <property type="match status" value="1"/>
</dbReference>
<dbReference type="InterPro" id="IPR005835">
    <property type="entry name" value="NTP_transferase_dom"/>
</dbReference>
<comment type="similarity">
    <text evidence="1">Belongs to the bacterial/plant glucose-1-phosphate adenylyltransferase family.</text>
</comment>
<dbReference type="Gene3D" id="3.90.550.10">
    <property type="entry name" value="Spore Coat Polysaccharide Biosynthesis Protein SpsA, Chain A"/>
    <property type="match status" value="1"/>
</dbReference>
<feature type="domain" description="Nucleotidyl transferase" evidence="3">
    <location>
        <begin position="19"/>
        <end position="154"/>
    </location>
</feature>
<dbReference type="EMBL" id="WJNG01000005">
    <property type="protein sequence ID" value="MRH42529.1"/>
    <property type="molecule type" value="Genomic_DNA"/>
</dbReference>
<dbReference type="Pfam" id="PF00483">
    <property type="entry name" value="NTP_transferase"/>
    <property type="match status" value="1"/>
</dbReference>
<protein>
    <submittedName>
        <fullName evidence="5">Glucose-1-phosphate adenylyltransferase subunit GlgD</fullName>
        <ecNumber evidence="5">2.7.7.27</ecNumber>
    </submittedName>
</protein>
<keyword evidence="2" id="KW-0320">Glycogen biosynthesis</keyword>
<dbReference type="AlphaFoldDB" id="A0A6A8DFA2"/>
<keyword evidence="5" id="KW-0808">Transferase</keyword>
<organism evidence="5 6">
    <name type="scientific">Aquibacillus halophilus</name>
    <dbReference type="NCBI Taxonomy" id="930132"/>
    <lineage>
        <taxon>Bacteria</taxon>
        <taxon>Bacillati</taxon>
        <taxon>Bacillota</taxon>
        <taxon>Bacilli</taxon>
        <taxon>Bacillales</taxon>
        <taxon>Bacillaceae</taxon>
        <taxon>Aquibacillus</taxon>
    </lineage>
</organism>
<dbReference type="EC" id="2.7.7.27" evidence="5"/>
<keyword evidence="6" id="KW-1185">Reference proteome</keyword>
<gene>
    <name evidence="5" type="primary">glgD</name>
    <name evidence="5" type="ORF">GH741_07510</name>
</gene>
<comment type="caution">
    <text evidence="5">The sequence shown here is derived from an EMBL/GenBank/DDBJ whole genome shotgun (WGS) entry which is preliminary data.</text>
</comment>
<dbReference type="SUPFAM" id="SSF51161">
    <property type="entry name" value="Trimeric LpxA-like enzymes"/>
    <property type="match status" value="1"/>
</dbReference>
<evidence type="ECO:0000313" key="5">
    <source>
        <dbReference type="EMBL" id="MRH42529.1"/>
    </source>
</evidence>
<reference evidence="5" key="1">
    <citation type="submission" date="2019-11" db="EMBL/GenBank/DDBJ databases">
        <authorList>
            <person name="Li J."/>
        </authorList>
    </citation>
    <scope>NUCLEOTIDE SEQUENCE</scope>
    <source>
        <strain evidence="5">B6B</strain>
    </source>
</reference>
<dbReference type="PANTHER" id="PTHR43523:SF6">
    <property type="entry name" value="GLYCOGEN BIOSYNTHESIS PROTEIN GLGD"/>
    <property type="match status" value="1"/>
</dbReference>
<dbReference type="GO" id="GO:0008878">
    <property type="term" value="F:glucose-1-phosphate adenylyltransferase activity"/>
    <property type="evidence" value="ECO:0007669"/>
    <property type="project" value="UniProtKB-EC"/>
</dbReference>
<keyword evidence="5" id="KW-0548">Nucleotidyltransferase</keyword>
<dbReference type="InterPro" id="IPR029044">
    <property type="entry name" value="Nucleotide-diphossugar_trans"/>
</dbReference>
<dbReference type="PANTHER" id="PTHR43523">
    <property type="entry name" value="GLUCOSE-1-PHOSPHATE ADENYLYLTRANSFERASE-RELATED"/>
    <property type="match status" value="1"/>
</dbReference>
<dbReference type="InterPro" id="IPR056818">
    <property type="entry name" value="GlmU/GlgC-like_hexapep"/>
</dbReference>
<evidence type="ECO:0000256" key="1">
    <source>
        <dbReference type="ARBA" id="ARBA00010443"/>
    </source>
</evidence>
<evidence type="ECO:0000313" key="6">
    <source>
        <dbReference type="Proteomes" id="UP000799092"/>
    </source>
</evidence>
<evidence type="ECO:0000259" key="3">
    <source>
        <dbReference type="Pfam" id="PF00483"/>
    </source>
</evidence>
<dbReference type="Pfam" id="PF24894">
    <property type="entry name" value="Hexapep_GlmU"/>
    <property type="match status" value="1"/>
</dbReference>
<dbReference type="InterPro" id="IPR011004">
    <property type="entry name" value="Trimer_LpxA-like_sf"/>
</dbReference>
<dbReference type="RefSeq" id="WP_153736169.1">
    <property type="nucleotide sequence ID" value="NZ_WJNG01000005.1"/>
</dbReference>
<evidence type="ECO:0000256" key="2">
    <source>
        <dbReference type="ARBA" id="ARBA00023056"/>
    </source>
</evidence>
<dbReference type="InterPro" id="IPR011832">
    <property type="entry name" value="GlgDAde_trans"/>
</dbReference>
<dbReference type="SUPFAM" id="SSF53448">
    <property type="entry name" value="Nucleotide-diphospho-sugar transferases"/>
    <property type="match status" value="1"/>
</dbReference>
<dbReference type="Proteomes" id="UP000799092">
    <property type="component" value="Unassembled WGS sequence"/>
</dbReference>
<feature type="domain" description="Glucose-1-phosphate adenylyltransferase/Bifunctional protein GlmU-like C-terminal hexapeptide" evidence="4">
    <location>
        <begin position="269"/>
        <end position="339"/>
    </location>
</feature>
<dbReference type="Gene3D" id="2.160.10.10">
    <property type="entry name" value="Hexapeptide repeat proteins"/>
    <property type="match status" value="1"/>
</dbReference>